<reference evidence="2" key="1">
    <citation type="submission" date="2017-02" db="UniProtKB">
        <authorList>
            <consortium name="WormBaseParasite"/>
        </authorList>
    </citation>
    <scope>IDENTIFICATION</scope>
</reference>
<protein>
    <submittedName>
        <fullName evidence="2">Amidase domain-containing protein</fullName>
    </submittedName>
</protein>
<evidence type="ECO:0000313" key="1">
    <source>
        <dbReference type="Proteomes" id="UP000036681"/>
    </source>
</evidence>
<sequence length="143" mass="15645">MDYQSSEYHCTFGLVDPYGGPELGLANSTIFAFGDSVRASPPWTGGDGGLSVRGFEIGQTIRWYTIEVLQIPSVAPELKMVDKCADVRVVQTSLLRALQIYFKMNDLGSVRASANTFGMKTKIDGQDRVNPPIVRMSTGDKGY</sequence>
<keyword evidence="1" id="KW-1185">Reference proteome</keyword>
<accession>A0A0M3IL04</accession>
<dbReference type="WBParaSite" id="ALUE_0001943201-mRNA-1">
    <property type="protein sequence ID" value="ALUE_0001943201-mRNA-1"/>
    <property type="gene ID" value="ALUE_0001943201"/>
</dbReference>
<dbReference type="Proteomes" id="UP000036681">
    <property type="component" value="Unplaced"/>
</dbReference>
<dbReference type="AlphaFoldDB" id="A0A0M3IL04"/>
<evidence type="ECO:0000313" key="2">
    <source>
        <dbReference type="WBParaSite" id="ALUE_0001943201-mRNA-1"/>
    </source>
</evidence>
<name>A0A0M3IL04_ASCLU</name>
<proteinExistence type="predicted"/>
<organism evidence="1 2">
    <name type="scientific">Ascaris lumbricoides</name>
    <name type="common">Giant roundworm</name>
    <dbReference type="NCBI Taxonomy" id="6252"/>
    <lineage>
        <taxon>Eukaryota</taxon>
        <taxon>Metazoa</taxon>
        <taxon>Ecdysozoa</taxon>
        <taxon>Nematoda</taxon>
        <taxon>Chromadorea</taxon>
        <taxon>Rhabditida</taxon>
        <taxon>Spirurina</taxon>
        <taxon>Ascaridomorpha</taxon>
        <taxon>Ascaridoidea</taxon>
        <taxon>Ascarididae</taxon>
        <taxon>Ascaris</taxon>
    </lineage>
</organism>